<dbReference type="Gene3D" id="3.90.470.40">
    <property type="entry name" value="RTP801-like"/>
    <property type="match status" value="1"/>
</dbReference>
<comment type="similarity">
    <text evidence="2">Belongs to the DDIT4 family.</text>
</comment>
<dbReference type="PANTHER" id="PTHR12478:SF18">
    <property type="entry name" value="REGULATED IN DEVELOPMENT AND DNA DAMAGE RESPONSE 2"/>
    <property type="match status" value="1"/>
</dbReference>
<dbReference type="PANTHER" id="PTHR12478">
    <property type="entry name" value="DNA-DAMAGE-INDUCIBLE TRANSCRIPT 4 PROTEIN DDIT4"/>
    <property type="match status" value="1"/>
</dbReference>
<feature type="region of interest" description="Disordered" evidence="4">
    <location>
        <begin position="1"/>
        <end position="36"/>
    </location>
</feature>
<sequence length="176" mass="19363">MSSRSERGKLAEELSFRADPKMLGHGRLGSECSLEEEEPEESSFHLSLSKHIKKCLCDAKGGSLHCQELRLPSGMISRVASDILSCSEDEPCGIRGALIHLFIESVGTLLKLGSVVLDDSLTPTFEISVVLQSDRSAWPSLKVLLAGGKTVSIRWEYRLIKRKLYSSAAPTELQFD</sequence>
<dbReference type="InterPro" id="IPR038281">
    <property type="entry name" value="RTP801-like_C_sf"/>
</dbReference>
<gene>
    <name evidence="5" type="ORF">DNTS_031618</name>
</gene>
<protein>
    <submittedName>
        <fullName evidence="5">Uncharacterized protein</fullName>
    </submittedName>
</protein>
<comment type="subcellular location">
    <subcellularLocation>
        <location evidence="1">Cytoplasm</location>
    </subcellularLocation>
</comment>
<organism evidence="5 6">
    <name type="scientific">Danionella cerebrum</name>
    <dbReference type="NCBI Taxonomy" id="2873325"/>
    <lineage>
        <taxon>Eukaryota</taxon>
        <taxon>Metazoa</taxon>
        <taxon>Chordata</taxon>
        <taxon>Craniata</taxon>
        <taxon>Vertebrata</taxon>
        <taxon>Euteleostomi</taxon>
        <taxon>Actinopterygii</taxon>
        <taxon>Neopterygii</taxon>
        <taxon>Teleostei</taxon>
        <taxon>Ostariophysi</taxon>
        <taxon>Cypriniformes</taxon>
        <taxon>Danionidae</taxon>
        <taxon>Danioninae</taxon>
        <taxon>Danionella</taxon>
    </lineage>
</organism>
<reference evidence="5" key="2">
    <citation type="submission" date="2019-04" db="EMBL/GenBank/DDBJ databases">
        <authorList>
            <person name="Kadobianskyi M."/>
            <person name="Schulze L."/>
            <person name="Schuelke M."/>
            <person name="Judkewitz B."/>
        </authorList>
    </citation>
    <scope>NUCLEOTIDE SEQUENCE</scope>
    <source>
        <strain evidence="5">Bolton</strain>
        <tissue evidence="5">Whole-body</tissue>
    </source>
</reference>
<accession>A0A553QJM3</accession>
<evidence type="ECO:0000256" key="3">
    <source>
        <dbReference type="ARBA" id="ARBA00022490"/>
    </source>
</evidence>
<evidence type="ECO:0000256" key="4">
    <source>
        <dbReference type="SAM" id="MobiDB-lite"/>
    </source>
</evidence>
<keyword evidence="6" id="KW-1185">Reference proteome</keyword>
<evidence type="ECO:0000313" key="6">
    <source>
        <dbReference type="Proteomes" id="UP000316079"/>
    </source>
</evidence>
<keyword evidence="3" id="KW-0963">Cytoplasm</keyword>
<dbReference type="EMBL" id="SRMA01025877">
    <property type="protein sequence ID" value="TRY90132.1"/>
    <property type="molecule type" value="Genomic_DNA"/>
</dbReference>
<feature type="compositionally biased region" description="Basic and acidic residues" evidence="4">
    <location>
        <begin position="1"/>
        <end position="22"/>
    </location>
</feature>
<dbReference type="GO" id="GO:0005737">
    <property type="term" value="C:cytoplasm"/>
    <property type="evidence" value="ECO:0007669"/>
    <property type="project" value="UniProtKB-SubCell"/>
</dbReference>
<evidence type="ECO:0000256" key="1">
    <source>
        <dbReference type="ARBA" id="ARBA00004496"/>
    </source>
</evidence>
<dbReference type="STRING" id="623744.A0A553QJM3"/>
<name>A0A553QJM3_9TELE</name>
<dbReference type="GO" id="GO:0009968">
    <property type="term" value="P:negative regulation of signal transduction"/>
    <property type="evidence" value="ECO:0007669"/>
    <property type="project" value="InterPro"/>
</dbReference>
<dbReference type="Pfam" id="PF07809">
    <property type="entry name" value="RTP801_C"/>
    <property type="match status" value="1"/>
</dbReference>
<reference evidence="5 6" key="1">
    <citation type="journal article" date="2019" name="Sci. Data">
        <title>Hybrid genome assembly and annotation of Danionella translucida.</title>
        <authorList>
            <person name="Kadobianskyi M."/>
            <person name="Schulze L."/>
            <person name="Schuelke M."/>
            <person name="Judkewitz B."/>
        </authorList>
    </citation>
    <scope>NUCLEOTIDE SEQUENCE [LARGE SCALE GENOMIC DNA]</scope>
    <source>
        <strain evidence="5 6">Bolton</strain>
    </source>
</reference>
<dbReference type="OrthoDB" id="10018535at2759"/>
<dbReference type="InterPro" id="IPR012918">
    <property type="entry name" value="RTP801-like"/>
</dbReference>
<dbReference type="Proteomes" id="UP000316079">
    <property type="component" value="Unassembled WGS sequence"/>
</dbReference>
<dbReference type="EMBL" id="SRMA01025877">
    <property type="protein sequence ID" value="TRY90131.1"/>
    <property type="molecule type" value="Genomic_DNA"/>
</dbReference>
<proteinExistence type="inferred from homology"/>
<comment type="caution">
    <text evidence="5">The sequence shown here is derived from an EMBL/GenBank/DDBJ whole genome shotgun (WGS) entry which is preliminary data.</text>
</comment>
<evidence type="ECO:0000256" key="2">
    <source>
        <dbReference type="ARBA" id="ARBA00010670"/>
    </source>
</evidence>
<dbReference type="AlphaFoldDB" id="A0A553QJM3"/>
<evidence type="ECO:0000313" key="5">
    <source>
        <dbReference type="EMBL" id="TRY90131.1"/>
    </source>
</evidence>